<proteinExistence type="predicted"/>
<evidence type="ECO:0008006" key="3">
    <source>
        <dbReference type="Google" id="ProtNLM"/>
    </source>
</evidence>
<protein>
    <recommendedName>
        <fullName evidence="3">DUF222 domain-containing protein</fullName>
    </recommendedName>
</protein>
<gene>
    <name evidence="1" type="ORF">AS594_35765</name>
</gene>
<dbReference type="Proteomes" id="UP000095759">
    <property type="component" value="Unassembled WGS sequence"/>
</dbReference>
<organism evidence="1 2">
    <name type="scientific">Streptomyces agglomeratus</name>
    <dbReference type="NCBI Taxonomy" id="285458"/>
    <lineage>
        <taxon>Bacteria</taxon>
        <taxon>Bacillati</taxon>
        <taxon>Actinomycetota</taxon>
        <taxon>Actinomycetes</taxon>
        <taxon>Kitasatosporales</taxon>
        <taxon>Streptomycetaceae</taxon>
        <taxon>Streptomyces</taxon>
    </lineage>
</organism>
<sequence>MLEPVGRVDAERLTEQLRAAIGEARRAAVVLAQRVRDAHRARVWVALGYGGWGEYAQGELGISRAQAYRLIDIAESAEGLSRAIGGAGVLAGVSPAGDTGAAGLVDLGLSQRALSEVHGRLDELTTLVTERLTAATQAGQVGWSAVRAIVGQAVDELRRELLPAADDTAADESGGALERALILPRTN</sequence>
<reference evidence="1 2" key="1">
    <citation type="submission" date="2016-08" db="EMBL/GenBank/DDBJ databases">
        <title>Complete genome sequence of Streptomyces agglomeratus strain 6-3-2, a novel anti-MRSA actinomycete isolated from Wuli of Tebit, China.</title>
        <authorList>
            <person name="Chen X."/>
        </authorList>
    </citation>
    <scope>NUCLEOTIDE SEQUENCE [LARGE SCALE GENOMIC DNA]</scope>
    <source>
        <strain evidence="1 2">6-3-2</strain>
    </source>
</reference>
<keyword evidence="2" id="KW-1185">Reference proteome</keyword>
<name>A0A1E5PHX9_9ACTN</name>
<comment type="caution">
    <text evidence="1">The sequence shown here is derived from an EMBL/GenBank/DDBJ whole genome shotgun (WGS) entry which is preliminary data.</text>
</comment>
<dbReference type="EMBL" id="MEHJ01000001">
    <property type="protein sequence ID" value="OEJ28984.1"/>
    <property type="molecule type" value="Genomic_DNA"/>
</dbReference>
<evidence type="ECO:0000313" key="1">
    <source>
        <dbReference type="EMBL" id="OEJ28984.1"/>
    </source>
</evidence>
<evidence type="ECO:0000313" key="2">
    <source>
        <dbReference type="Proteomes" id="UP000095759"/>
    </source>
</evidence>
<accession>A0A1E5PHX9</accession>
<dbReference type="AlphaFoldDB" id="A0A1E5PHX9"/>